<evidence type="ECO:0000313" key="2">
    <source>
        <dbReference type="EMBL" id="PNR41090.1"/>
    </source>
</evidence>
<reference evidence="2 4" key="2">
    <citation type="journal article" date="2018" name="Plant J.">
        <title>The Physcomitrella patens chromosome-scale assembly reveals moss genome structure and evolution.</title>
        <authorList>
            <person name="Lang D."/>
            <person name="Ullrich K.K."/>
            <person name="Murat F."/>
            <person name="Fuchs J."/>
            <person name="Jenkins J."/>
            <person name="Haas F.B."/>
            <person name="Piednoel M."/>
            <person name="Gundlach H."/>
            <person name="Van Bel M."/>
            <person name="Meyberg R."/>
            <person name="Vives C."/>
            <person name="Morata J."/>
            <person name="Symeonidi A."/>
            <person name="Hiss M."/>
            <person name="Muchero W."/>
            <person name="Kamisugi Y."/>
            <person name="Saleh O."/>
            <person name="Blanc G."/>
            <person name="Decker E.L."/>
            <person name="van Gessel N."/>
            <person name="Grimwood J."/>
            <person name="Hayes R.D."/>
            <person name="Graham S.W."/>
            <person name="Gunter L.E."/>
            <person name="McDaniel S.F."/>
            <person name="Hoernstein S.N.W."/>
            <person name="Larsson A."/>
            <person name="Li F.W."/>
            <person name="Perroud P.F."/>
            <person name="Phillips J."/>
            <person name="Ranjan P."/>
            <person name="Rokshar D.S."/>
            <person name="Rothfels C.J."/>
            <person name="Schneider L."/>
            <person name="Shu S."/>
            <person name="Stevenson D.W."/>
            <person name="Thummler F."/>
            <person name="Tillich M."/>
            <person name="Villarreal Aguilar J.C."/>
            <person name="Widiez T."/>
            <person name="Wong G.K."/>
            <person name="Wymore A."/>
            <person name="Zhang Y."/>
            <person name="Zimmer A.D."/>
            <person name="Quatrano R.S."/>
            <person name="Mayer K.F.X."/>
            <person name="Goodstein D."/>
            <person name="Casacuberta J.M."/>
            <person name="Vandepoele K."/>
            <person name="Reski R."/>
            <person name="Cuming A.C."/>
            <person name="Tuskan G.A."/>
            <person name="Maumus F."/>
            <person name="Salse J."/>
            <person name="Schmutz J."/>
            <person name="Rensing S.A."/>
        </authorList>
    </citation>
    <scope>NUCLEOTIDE SEQUENCE [LARGE SCALE GENOMIC DNA]</scope>
    <source>
        <strain evidence="3 4">cv. Gransden 2004</strain>
    </source>
</reference>
<evidence type="ECO:0000313" key="3">
    <source>
        <dbReference type="EnsemblPlants" id="PAC:32960390.CDS.1"/>
    </source>
</evidence>
<gene>
    <name evidence="2" type="ORF">PHYPA_018493</name>
</gene>
<feature type="compositionally biased region" description="Polar residues" evidence="1">
    <location>
        <begin position="34"/>
        <end position="44"/>
    </location>
</feature>
<evidence type="ECO:0000313" key="4">
    <source>
        <dbReference type="Proteomes" id="UP000006727"/>
    </source>
</evidence>
<dbReference type="PaxDb" id="3218-PP1S36_45V6.1"/>
<dbReference type="AlphaFoldDB" id="A0A2K1JHQ6"/>
<dbReference type="InParanoid" id="A0A2K1JHQ6"/>
<reference evidence="2 4" key="1">
    <citation type="journal article" date="2008" name="Science">
        <title>The Physcomitrella genome reveals evolutionary insights into the conquest of land by plants.</title>
        <authorList>
            <person name="Rensing S."/>
            <person name="Lang D."/>
            <person name="Zimmer A."/>
            <person name="Terry A."/>
            <person name="Salamov A."/>
            <person name="Shapiro H."/>
            <person name="Nishiyama T."/>
            <person name="Perroud P.-F."/>
            <person name="Lindquist E."/>
            <person name="Kamisugi Y."/>
            <person name="Tanahashi T."/>
            <person name="Sakakibara K."/>
            <person name="Fujita T."/>
            <person name="Oishi K."/>
            <person name="Shin-I T."/>
            <person name="Kuroki Y."/>
            <person name="Toyoda A."/>
            <person name="Suzuki Y."/>
            <person name="Hashimoto A."/>
            <person name="Yamaguchi K."/>
            <person name="Sugano A."/>
            <person name="Kohara Y."/>
            <person name="Fujiyama A."/>
            <person name="Anterola A."/>
            <person name="Aoki S."/>
            <person name="Ashton N."/>
            <person name="Barbazuk W.B."/>
            <person name="Barker E."/>
            <person name="Bennetzen J."/>
            <person name="Bezanilla M."/>
            <person name="Blankenship R."/>
            <person name="Cho S.H."/>
            <person name="Dutcher S."/>
            <person name="Estelle M."/>
            <person name="Fawcett J.A."/>
            <person name="Gundlach H."/>
            <person name="Hanada K."/>
            <person name="Heyl A."/>
            <person name="Hicks K.A."/>
            <person name="Hugh J."/>
            <person name="Lohr M."/>
            <person name="Mayer K."/>
            <person name="Melkozernov A."/>
            <person name="Murata T."/>
            <person name="Nelson D."/>
            <person name="Pils B."/>
            <person name="Prigge M."/>
            <person name="Reiss B."/>
            <person name="Renner T."/>
            <person name="Rombauts S."/>
            <person name="Rushton P."/>
            <person name="Sanderfoot A."/>
            <person name="Schween G."/>
            <person name="Shiu S.-H."/>
            <person name="Stueber K."/>
            <person name="Theodoulou F.L."/>
            <person name="Tu H."/>
            <person name="Van de Peer Y."/>
            <person name="Verrier P.J."/>
            <person name="Waters E."/>
            <person name="Wood A."/>
            <person name="Yang L."/>
            <person name="Cove D."/>
            <person name="Cuming A."/>
            <person name="Hasebe M."/>
            <person name="Lucas S."/>
            <person name="Mishler D.B."/>
            <person name="Reski R."/>
            <person name="Grigoriev I."/>
            <person name="Quatrano R.S."/>
            <person name="Boore J.L."/>
        </authorList>
    </citation>
    <scope>NUCLEOTIDE SEQUENCE [LARGE SCALE GENOMIC DNA]</scope>
    <source>
        <strain evidence="3 4">cv. Gransden 2004</strain>
    </source>
</reference>
<dbReference type="EMBL" id="ABEU02000014">
    <property type="protein sequence ID" value="PNR41090.1"/>
    <property type="molecule type" value="Genomic_DNA"/>
</dbReference>
<evidence type="ECO:0000256" key="1">
    <source>
        <dbReference type="SAM" id="MobiDB-lite"/>
    </source>
</evidence>
<dbReference type="Gramene" id="Pp3c14_14020V3.1">
    <property type="protein sequence ID" value="PAC:32960390.CDS.1"/>
    <property type="gene ID" value="Pp3c14_14020"/>
</dbReference>
<sequence length="67" mass="7535">MESFSLESGRHKVKEERERRLLAQHAAGTHANRPLQSKAEQSRQGWGPPPFPSRELLTKSVEAGLTQ</sequence>
<organism evidence="2">
    <name type="scientific">Physcomitrium patens</name>
    <name type="common">Spreading-leaved earth moss</name>
    <name type="synonym">Physcomitrella patens</name>
    <dbReference type="NCBI Taxonomy" id="3218"/>
    <lineage>
        <taxon>Eukaryota</taxon>
        <taxon>Viridiplantae</taxon>
        <taxon>Streptophyta</taxon>
        <taxon>Embryophyta</taxon>
        <taxon>Bryophyta</taxon>
        <taxon>Bryophytina</taxon>
        <taxon>Bryopsida</taxon>
        <taxon>Funariidae</taxon>
        <taxon>Funariales</taxon>
        <taxon>Funariaceae</taxon>
        <taxon>Physcomitrium</taxon>
    </lineage>
</organism>
<proteinExistence type="predicted"/>
<dbReference type="Proteomes" id="UP000006727">
    <property type="component" value="Chromosome 14"/>
</dbReference>
<accession>A0A2K1JHQ6</accession>
<keyword evidence="4" id="KW-1185">Reference proteome</keyword>
<reference evidence="3" key="3">
    <citation type="submission" date="2020-12" db="UniProtKB">
        <authorList>
            <consortium name="EnsemblPlants"/>
        </authorList>
    </citation>
    <scope>IDENTIFICATION</scope>
</reference>
<dbReference type="EnsemblPlants" id="Pp3c14_14020V3.1">
    <property type="protein sequence ID" value="PAC:32960390.CDS.1"/>
    <property type="gene ID" value="Pp3c14_14020"/>
</dbReference>
<name>A0A2K1JHQ6_PHYPA</name>
<feature type="region of interest" description="Disordered" evidence="1">
    <location>
        <begin position="23"/>
        <end position="67"/>
    </location>
</feature>
<protein>
    <submittedName>
        <fullName evidence="2 3">Uncharacterized protein</fullName>
    </submittedName>
</protein>